<dbReference type="SUPFAM" id="SSF46785">
    <property type="entry name" value="Winged helix' DNA-binding domain"/>
    <property type="match status" value="1"/>
</dbReference>
<dbReference type="EMBL" id="QOPI01000020">
    <property type="protein sequence ID" value="RCL43838.1"/>
    <property type="molecule type" value="Genomic_DNA"/>
</dbReference>
<organism evidence="2 3">
    <name type="scientific">SAR86 cluster bacterium</name>
    <dbReference type="NCBI Taxonomy" id="2030880"/>
    <lineage>
        <taxon>Bacteria</taxon>
        <taxon>Pseudomonadati</taxon>
        <taxon>Pseudomonadota</taxon>
        <taxon>Gammaproteobacteria</taxon>
        <taxon>SAR86 cluster</taxon>
    </lineage>
</organism>
<dbReference type="InterPro" id="IPR036390">
    <property type="entry name" value="WH_DNA-bd_sf"/>
</dbReference>
<proteinExistence type="predicted"/>
<accession>A0A368C2M8</accession>
<dbReference type="GO" id="GO:0003700">
    <property type="term" value="F:DNA-binding transcription factor activity"/>
    <property type="evidence" value="ECO:0007669"/>
    <property type="project" value="InterPro"/>
</dbReference>
<dbReference type="Proteomes" id="UP000252915">
    <property type="component" value="Unassembled WGS sequence"/>
</dbReference>
<dbReference type="InterPro" id="IPR036388">
    <property type="entry name" value="WH-like_DNA-bd_sf"/>
</dbReference>
<evidence type="ECO:0000313" key="3">
    <source>
        <dbReference type="Proteomes" id="UP000252915"/>
    </source>
</evidence>
<dbReference type="InterPro" id="IPR000835">
    <property type="entry name" value="HTH_MarR-typ"/>
</dbReference>
<name>A0A368C2M8_9GAMM</name>
<dbReference type="Gene3D" id="1.10.10.10">
    <property type="entry name" value="Winged helix-like DNA-binding domain superfamily/Winged helix DNA-binding domain"/>
    <property type="match status" value="1"/>
</dbReference>
<evidence type="ECO:0000313" key="2">
    <source>
        <dbReference type="EMBL" id="RCL43838.1"/>
    </source>
</evidence>
<dbReference type="Pfam" id="PF01047">
    <property type="entry name" value="MarR"/>
    <property type="match status" value="1"/>
</dbReference>
<gene>
    <name evidence="2" type="ORF">DBW92_03660</name>
</gene>
<protein>
    <submittedName>
        <fullName evidence="2">MarR family transcriptional regulator</fullName>
    </submittedName>
</protein>
<dbReference type="AlphaFoldDB" id="A0A368C2M8"/>
<sequence>MKSFKEDLMEAIALVSNIEHQLKINTLNGNEKTVFYSILLKEKENTECIISDVINISKLSRSTVFKTLKKLEDLQLILSKQSTSDKRELVISVNV</sequence>
<comment type="caution">
    <text evidence="2">The sequence shown here is derived from an EMBL/GenBank/DDBJ whole genome shotgun (WGS) entry which is preliminary data.</text>
</comment>
<reference evidence="2 3" key="1">
    <citation type="journal article" date="2018" name="Microbiome">
        <title>Fine metagenomic profile of the Mediterranean stratified and mixed water columns revealed by assembly and recruitment.</title>
        <authorList>
            <person name="Haro-Moreno J.M."/>
            <person name="Lopez-Perez M."/>
            <person name="De La Torre J.R."/>
            <person name="Picazo A."/>
            <person name="Camacho A."/>
            <person name="Rodriguez-Valera F."/>
        </authorList>
    </citation>
    <scope>NUCLEOTIDE SEQUENCE [LARGE SCALE GENOMIC DNA]</scope>
    <source>
        <strain evidence="2">MED-G78</strain>
    </source>
</reference>
<feature type="domain" description="HTH marR-type" evidence="1">
    <location>
        <begin position="39"/>
        <end position="88"/>
    </location>
</feature>
<evidence type="ECO:0000259" key="1">
    <source>
        <dbReference type="Pfam" id="PF01047"/>
    </source>
</evidence>